<dbReference type="AlphaFoldDB" id="A0A423UC05"/>
<gene>
    <name evidence="2" type="ORF">BMONG18_1633</name>
</gene>
<protein>
    <submittedName>
        <fullName evidence="2">Uncharacterized protein</fullName>
    </submittedName>
</protein>
<evidence type="ECO:0000313" key="3">
    <source>
        <dbReference type="Proteomes" id="UP000285266"/>
    </source>
</evidence>
<feature type="compositionally biased region" description="Acidic residues" evidence="1">
    <location>
        <begin position="65"/>
        <end position="76"/>
    </location>
</feature>
<accession>A0A423UC05</accession>
<reference evidence="2 3" key="1">
    <citation type="submission" date="2018-07" db="EMBL/GenBank/DDBJ databases">
        <title>The role of parmesan cheese in vectoring bovine microbiota.</title>
        <authorList>
            <person name="Lugli G.A."/>
            <person name="Milani C."/>
        </authorList>
    </citation>
    <scope>NUCLEOTIDE SEQUENCE [LARGE SCALE GENOMIC DNA]</scope>
    <source>
        <strain evidence="2 3">BMONG18</strain>
    </source>
</reference>
<dbReference type="Proteomes" id="UP000285266">
    <property type="component" value="Unassembled WGS sequence"/>
</dbReference>
<evidence type="ECO:0000313" key="2">
    <source>
        <dbReference type="EMBL" id="ROT86232.1"/>
    </source>
</evidence>
<dbReference type="RefSeq" id="WP_123645372.1">
    <property type="nucleotide sequence ID" value="NZ_QRAJ01000014.1"/>
</dbReference>
<feature type="compositionally biased region" description="Low complexity" evidence="1">
    <location>
        <begin position="51"/>
        <end position="62"/>
    </location>
</feature>
<comment type="caution">
    <text evidence="2">The sequence shown here is derived from an EMBL/GenBank/DDBJ whole genome shotgun (WGS) entry which is preliminary data.</text>
</comment>
<feature type="region of interest" description="Disordered" evidence="1">
    <location>
        <begin position="51"/>
        <end position="83"/>
    </location>
</feature>
<dbReference type="EMBL" id="QRAJ01000014">
    <property type="protein sequence ID" value="ROT86232.1"/>
    <property type="molecule type" value="Genomic_DNA"/>
</dbReference>
<name>A0A423UC05_9BIFI</name>
<evidence type="ECO:0000256" key="1">
    <source>
        <dbReference type="SAM" id="MobiDB-lite"/>
    </source>
</evidence>
<sequence length="83" mass="9149">MTSRFRRDRGAPTVPLHMFVAPDVKAKIDAYARAKGAPQWAVVEAAVRAGQPGQDGWPQGWQLPDPDEPELQLDIEEAPKKST</sequence>
<proteinExistence type="predicted"/>
<organism evidence="2 3">
    <name type="scientific">Bifidobacterium mongoliense</name>
    <dbReference type="NCBI Taxonomy" id="518643"/>
    <lineage>
        <taxon>Bacteria</taxon>
        <taxon>Bacillati</taxon>
        <taxon>Actinomycetota</taxon>
        <taxon>Actinomycetes</taxon>
        <taxon>Bifidobacteriales</taxon>
        <taxon>Bifidobacteriaceae</taxon>
        <taxon>Bifidobacterium</taxon>
    </lineage>
</organism>